<dbReference type="EMBL" id="BNAH01000002">
    <property type="protein sequence ID" value="GHE80668.1"/>
    <property type="molecule type" value="Genomic_DNA"/>
</dbReference>
<gene>
    <name evidence="2" type="ORF">GCM10011501_05790</name>
</gene>
<sequence length="597" mass="63306">MKNFKIAALPLAIAGLALSNQAFAGTQACFEIFKGADNAAVTDAVFDTVYTNASCIAEANRGGATGVDLQPTLEARIAYELTKDYDIDFDTTDGVNTDTHIVYIPTTDIPSGTLISMTLSGATFKGNNDIIHLVQDNDLGNLGNTAFDAVASTDGAVDGENTITFLTKAGVTITAGTRLVLSKLASGADASELVPVSINIKNTECADPTTQKYVTLQATSAKTDGGNGYNIQGGVSAIQNVADISPQFVTFYNNSNIDDAQVNAESSNNNGGAITARTQFVYDATVTAGDKLTRNAYQVINKAVFINKKDELDDNFALDADDVLETKFVTTSDAGATVFAGIYDTQDKGGNGALTNGIDVDSDGTSLFAVLSTDYGTAPVSDTSAQALFADLSNDTGAEEAAAQTALTGTSVTDIYTNDANYDYNETYYVLENTVPASATEYGVMNFNYMHTPEHTLKFNDANLLDHCAQKPTLHEVGVNGAVLKVPYTYDNGNTWVRITNEHNEEAEITLDIFDENSNQKNSVNVGKVAEHASVVLYADELIEKAKAAGYMGTGTRHTMTFTVTAPSNTVHGVSVQKIPGGVDRVLPVLDQNDWTQ</sequence>
<keyword evidence="1" id="KW-0732">Signal</keyword>
<accession>A0ABQ3IF23</accession>
<proteinExistence type="predicted"/>
<evidence type="ECO:0000256" key="1">
    <source>
        <dbReference type="SAM" id="SignalP"/>
    </source>
</evidence>
<evidence type="ECO:0000313" key="3">
    <source>
        <dbReference type="Proteomes" id="UP000626370"/>
    </source>
</evidence>
<feature type="signal peptide" evidence="1">
    <location>
        <begin position="1"/>
        <end position="24"/>
    </location>
</feature>
<dbReference type="Proteomes" id="UP000626370">
    <property type="component" value="Unassembled WGS sequence"/>
</dbReference>
<protein>
    <submittedName>
        <fullName evidence="2">Uncharacterized protein</fullName>
    </submittedName>
</protein>
<feature type="chain" id="PRO_5046338296" evidence="1">
    <location>
        <begin position="25"/>
        <end position="597"/>
    </location>
</feature>
<keyword evidence="3" id="KW-1185">Reference proteome</keyword>
<name>A0ABQ3IF23_9GAMM</name>
<dbReference type="RefSeq" id="WP_189376602.1">
    <property type="nucleotide sequence ID" value="NZ_BNAH01000002.1"/>
</dbReference>
<comment type="caution">
    <text evidence="2">The sequence shown here is derived from an EMBL/GenBank/DDBJ whole genome shotgun (WGS) entry which is preliminary data.</text>
</comment>
<dbReference type="PROSITE" id="PS51257">
    <property type="entry name" value="PROKAR_LIPOPROTEIN"/>
    <property type="match status" value="1"/>
</dbReference>
<evidence type="ECO:0000313" key="2">
    <source>
        <dbReference type="EMBL" id="GHE80668.1"/>
    </source>
</evidence>
<reference evidence="3" key="1">
    <citation type="journal article" date="2019" name="Int. J. Syst. Evol. Microbiol.">
        <title>The Global Catalogue of Microorganisms (GCM) 10K type strain sequencing project: providing services to taxonomists for standard genome sequencing and annotation.</title>
        <authorList>
            <consortium name="The Broad Institute Genomics Platform"/>
            <consortium name="The Broad Institute Genome Sequencing Center for Infectious Disease"/>
            <person name="Wu L."/>
            <person name="Ma J."/>
        </authorList>
    </citation>
    <scope>NUCLEOTIDE SEQUENCE [LARGE SCALE GENOMIC DNA]</scope>
    <source>
        <strain evidence="3">CGMCC 1.15922</strain>
    </source>
</reference>
<organism evidence="2 3">
    <name type="scientific">Thalassotalea profundi</name>
    <dbReference type="NCBI Taxonomy" id="2036687"/>
    <lineage>
        <taxon>Bacteria</taxon>
        <taxon>Pseudomonadati</taxon>
        <taxon>Pseudomonadota</taxon>
        <taxon>Gammaproteobacteria</taxon>
        <taxon>Alteromonadales</taxon>
        <taxon>Colwelliaceae</taxon>
        <taxon>Thalassotalea</taxon>
    </lineage>
</organism>